<evidence type="ECO:0000256" key="5">
    <source>
        <dbReference type="ARBA" id="ARBA00022741"/>
    </source>
</evidence>
<keyword evidence="3 10" id="KW-0132">Cell division</keyword>
<dbReference type="GO" id="GO:0000917">
    <property type="term" value="P:division septum assembly"/>
    <property type="evidence" value="ECO:0007669"/>
    <property type="project" value="UniProtKB-KW"/>
</dbReference>
<evidence type="ECO:0000313" key="12">
    <source>
        <dbReference type="EMBL" id="SNR82120.1"/>
    </source>
</evidence>
<keyword evidence="9 10" id="KW-0131">Cell cycle</keyword>
<dbReference type="PANTHER" id="PTHR11649">
    <property type="entry name" value="MSS1/TRME-RELATED GTP-BINDING PROTEIN"/>
    <property type="match status" value="1"/>
</dbReference>
<evidence type="ECO:0000256" key="4">
    <source>
        <dbReference type="ARBA" id="ARBA00022723"/>
    </source>
</evidence>
<evidence type="ECO:0000259" key="11">
    <source>
        <dbReference type="PROSITE" id="PS51706"/>
    </source>
</evidence>
<evidence type="ECO:0000256" key="7">
    <source>
        <dbReference type="ARBA" id="ARBA00023134"/>
    </source>
</evidence>
<dbReference type="InterPro" id="IPR030393">
    <property type="entry name" value="G_ENGB_dom"/>
</dbReference>
<dbReference type="PROSITE" id="PS51706">
    <property type="entry name" value="G_ENGB"/>
    <property type="match status" value="1"/>
</dbReference>
<dbReference type="InterPro" id="IPR006073">
    <property type="entry name" value="GTP-bd"/>
</dbReference>
<keyword evidence="7 10" id="KW-0342">GTP-binding</keyword>
<dbReference type="AlphaFoldDB" id="A0A238ZFR9"/>
<evidence type="ECO:0000256" key="8">
    <source>
        <dbReference type="ARBA" id="ARBA00023210"/>
    </source>
</evidence>
<accession>A0A238ZFR9</accession>
<keyword evidence="8 10" id="KW-0717">Septation</keyword>
<dbReference type="CDD" id="cd01876">
    <property type="entry name" value="YihA_EngB"/>
    <property type="match status" value="1"/>
</dbReference>
<dbReference type="RefSeq" id="WP_089273274.1">
    <property type="nucleotide sequence ID" value="NZ_FZOC01000002.1"/>
</dbReference>
<dbReference type="GO" id="GO:0005525">
    <property type="term" value="F:GTP binding"/>
    <property type="evidence" value="ECO:0007669"/>
    <property type="project" value="UniProtKB-UniRule"/>
</dbReference>
<dbReference type="InterPro" id="IPR027417">
    <property type="entry name" value="P-loop_NTPase"/>
</dbReference>
<comment type="function">
    <text evidence="10">Necessary for normal cell division and for the maintenance of normal septation.</text>
</comment>
<dbReference type="GO" id="GO:0005829">
    <property type="term" value="C:cytosol"/>
    <property type="evidence" value="ECO:0007669"/>
    <property type="project" value="TreeGrafter"/>
</dbReference>
<feature type="domain" description="EngB-type G" evidence="11">
    <location>
        <begin position="21"/>
        <end position="193"/>
    </location>
</feature>
<dbReference type="SUPFAM" id="SSF52540">
    <property type="entry name" value="P-loop containing nucleoside triphosphate hydrolases"/>
    <property type="match status" value="1"/>
</dbReference>
<organism evidence="12 13">
    <name type="scientific">Humidesulfovibrio mexicanus</name>
    <dbReference type="NCBI Taxonomy" id="147047"/>
    <lineage>
        <taxon>Bacteria</taxon>
        <taxon>Pseudomonadati</taxon>
        <taxon>Thermodesulfobacteriota</taxon>
        <taxon>Desulfovibrionia</taxon>
        <taxon>Desulfovibrionales</taxon>
        <taxon>Desulfovibrionaceae</taxon>
        <taxon>Humidesulfovibrio</taxon>
    </lineage>
</organism>
<dbReference type="PANTHER" id="PTHR11649:SF13">
    <property type="entry name" value="ENGB-TYPE G DOMAIN-CONTAINING PROTEIN"/>
    <property type="match status" value="1"/>
</dbReference>
<comment type="cofactor">
    <cofactor evidence="1">
        <name>Mg(2+)</name>
        <dbReference type="ChEBI" id="CHEBI:18420"/>
    </cofactor>
</comment>
<keyword evidence="5 10" id="KW-0547">Nucleotide-binding</keyword>
<dbReference type="Pfam" id="PF01926">
    <property type="entry name" value="MMR_HSR1"/>
    <property type="match status" value="1"/>
</dbReference>
<dbReference type="GO" id="GO:0046872">
    <property type="term" value="F:metal ion binding"/>
    <property type="evidence" value="ECO:0007669"/>
    <property type="project" value="UniProtKB-KW"/>
</dbReference>
<evidence type="ECO:0000256" key="6">
    <source>
        <dbReference type="ARBA" id="ARBA00022842"/>
    </source>
</evidence>
<proteinExistence type="inferred from homology"/>
<dbReference type="Proteomes" id="UP000198324">
    <property type="component" value="Unassembled WGS sequence"/>
</dbReference>
<sequence length="206" mass="22602">MNRTFDLVKTAYTLAQMQPCQEPQVALAGRSNVGKSSLINCLAGRKALAKVSSTPGKTQSVNYFRIEPGGYTLVDLPGYGYARRSQEERTRWGKLIERYLTGNPGLKAVAVLLDVRVSPQQNDLELVGWLRHQGIPILPVLTKCDKVNQRDQAARQREWRDLLGGAATPLCFSSVTRQGRDALWDALDHCAAQPESSQAAATPPIG</sequence>
<protein>
    <recommendedName>
        <fullName evidence="10">Probable GTP-binding protein EngB</fullName>
    </recommendedName>
</protein>
<dbReference type="EMBL" id="FZOC01000002">
    <property type="protein sequence ID" value="SNR82120.1"/>
    <property type="molecule type" value="Genomic_DNA"/>
</dbReference>
<dbReference type="Gene3D" id="3.40.50.300">
    <property type="entry name" value="P-loop containing nucleotide triphosphate hydrolases"/>
    <property type="match status" value="1"/>
</dbReference>
<evidence type="ECO:0000256" key="9">
    <source>
        <dbReference type="ARBA" id="ARBA00023306"/>
    </source>
</evidence>
<keyword evidence="6" id="KW-0460">Magnesium</keyword>
<keyword evidence="13" id="KW-1185">Reference proteome</keyword>
<dbReference type="OrthoDB" id="9804921at2"/>
<keyword evidence="4" id="KW-0479">Metal-binding</keyword>
<dbReference type="HAMAP" id="MF_00321">
    <property type="entry name" value="GTPase_EngB"/>
    <property type="match status" value="1"/>
</dbReference>
<name>A0A238ZFR9_9BACT</name>
<dbReference type="InterPro" id="IPR019987">
    <property type="entry name" value="GTP-bd_ribosome_bio_YsxC"/>
</dbReference>
<gene>
    <name evidence="10" type="primary">engB</name>
    <name evidence="12" type="ORF">SAMN04488503_1502</name>
</gene>
<reference evidence="12 13" key="1">
    <citation type="submission" date="2017-06" db="EMBL/GenBank/DDBJ databases">
        <authorList>
            <person name="Kim H.J."/>
            <person name="Triplett B.A."/>
        </authorList>
    </citation>
    <scope>NUCLEOTIDE SEQUENCE [LARGE SCALE GENOMIC DNA]</scope>
    <source>
        <strain evidence="12 13">DSM 13116</strain>
    </source>
</reference>
<evidence type="ECO:0000256" key="1">
    <source>
        <dbReference type="ARBA" id="ARBA00001946"/>
    </source>
</evidence>
<evidence type="ECO:0000256" key="2">
    <source>
        <dbReference type="ARBA" id="ARBA00009638"/>
    </source>
</evidence>
<evidence type="ECO:0000256" key="3">
    <source>
        <dbReference type="ARBA" id="ARBA00022618"/>
    </source>
</evidence>
<evidence type="ECO:0000256" key="10">
    <source>
        <dbReference type="HAMAP-Rule" id="MF_00321"/>
    </source>
</evidence>
<comment type="similarity">
    <text evidence="2 10">Belongs to the TRAFAC class TrmE-Era-EngA-EngB-Septin-like GTPase superfamily. EngB GTPase family.</text>
</comment>
<dbReference type="NCBIfam" id="TIGR03598">
    <property type="entry name" value="GTPase_YsxC"/>
    <property type="match status" value="1"/>
</dbReference>
<evidence type="ECO:0000313" key="13">
    <source>
        <dbReference type="Proteomes" id="UP000198324"/>
    </source>
</evidence>